<evidence type="ECO:0000313" key="2">
    <source>
        <dbReference type="EMBL" id="MFH6771452.1"/>
    </source>
</evidence>
<evidence type="ECO:0000313" key="3">
    <source>
        <dbReference type="Proteomes" id="UP001610100"/>
    </source>
</evidence>
<dbReference type="SUPFAM" id="SSF53448">
    <property type="entry name" value="Nucleotide-diphospho-sugar transferases"/>
    <property type="match status" value="1"/>
</dbReference>
<dbReference type="GO" id="GO:0016757">
    <property type="term" value="F:glycosyltransferase activity"/>
    <property type="evidence" value="ECO:0007669"/>
    <property type="project" value="UniProtKB-KW"/>
</dbReference>
<protein>
    <submittedName>
        <fullName evidence="2">Glycosyltransferase</fullName>
        <ecNumber evidence="2">2.4.-.-</ecNumber>
    </submittedName>
</protein>
<sequence>MTDSLLIIIPCFNEYNKLDVDAYLNFLSENKTCNLLFSNDGSTDATLTLLEKIQEPFPERVTIFSSEVNQGKAEAVRAAVHFSFETKITFEKIAYLDADLSVSLEECMAIAGYVKDPILLAFGSRIKKIDTNIERKKYRHYIGRIIATAISYIIKIPIYDTQCGCKVFEANLAKSIFEEKFISKWLFDVELFCRIIETYSREKTIKISREIPLQRWKDTNESKVKLTYFFKIWIDLLKINKRYNEKN</sequence>
<dbReference type="PANTHER" id="PTHR10859">
    <property type="entry name" value="GLYCOSYL TRANSFERASE"/>
    <property type="match status" value="1"/>
</dbReference>
<name>A0ABW7N0C8_9FLAO</name>
<dbReference type="InterPro" id="IPR029044">
    <property type="entry name" value="Nucleotide-diphossugar_trans"/>
</dbReference>
<dbReference type="RefSeq" id="WP_344740506.1">
    <property type="nucleotide sequence ID" value="NZ_BAABAY010000001.1"/>
</dbReference>
<accession>A0ABW7N0C8</accession>
<dbReference type="EMBL" id="JBAWKB010000001">
    <property type="protein sequence ID" value="MFH6771452.1"/>
    <property type="molecule type" value="Genomic_DNA"/>
</dbReference>
<comment type="caution">
    <text evidence="2">The sequence shown here is derived from an EMBL/GenBank/DDBJ whole genome shotgun (WGS) entry which is preliminary data.</text>
</comment>
<reference evidence="2 3" key="1">
    <citation type="submission" date="2024-02" db="EMBL/GenBank/DDBJ databases">
        <title>A Gaetbulibacter species isolated from tidal flats and genomic insights of their niches.</title>
        <authorList>
            <person name="Ye Y."/>
        </authorList>
    </citation>
    <scope>NUCLEOTIDE SEQUENCE [LARGE SCALE GENOMIC DNA]</scope>
    <source>
        <strain evidence="2 3">KYW382</strain>
    </source>
</reference>
<evidence type="ECO:0000259" key="1">
    <source>
        <dbReference type="Pfam" id="PF00535"/>
    </source>
</evidence>
<gene>
    <name evidence="2" type="ORF">V8G58_05845</name>
</gene>
<feature type="domain" description="Glycosyltransferase 2-like" evidence="1">
    <location>
        <begin position="7"/>
        <end position="176"/>
    </location>
</feature>
<keyword evidence="2" id="KW-0808">Transferase</keyword>
<keyword evidence="2" id="KW-0328">Glycosyltransferase</keyword>
<organism evidence="2 3">
    <name type="scientific">Gaetbulibacter aestuarii</name>
    <dbReference type="NCBI Taxonomy" id="1502358"/>
    <lineage>
        <taxon>Bacteria</taxon>
        <taxon>Pseudomonadati</taxon>
        <taxon>Bacteroidota</taxon>
        <taxon>Flavobacteriia</taxon>
        <taxon>Flavobacteriales</taxon>
        <taxon>Flavobacteriaceae</taxon>
        <taxon>Gaetbulibacter</taxon>
    </lineage>
</organism>
<dbReference type="PANTHER" id="PTHR10859:SF91">
    <property type="entry name" value="DOLICHYL-PHOSPHATE BETA-GLUCOSYLTRANSFERASE"/>
    <property type="match status" value="1"/>
</dbReference>
<dbReference type="Pfam" id="PF00535">
    <property type="entry name" value="Glycos_transf_2"/>
    <property type="match status" value="1"/>
</dbReference>
<keyword evidence="3" id="KW-1185">Reference proteome</keyword>
<proteinExistence type="predicted"/>
<dbReference type="Proteomes" id="UP001610100">
    <property type="component" value="Unassembled WGS sequence"/>
</dbReference>
<dbReference type="Gene3D" id="3.90.550.10">
    <property type="entry name" value="Spore Coat Polysaccharide Biosynthesis Protein SpsA, Chain A"/>
    <property type="match status" value="1"/>
</dbReference>
<dbReference type="EC" id="2.4.-.-" evidence="2"/>
<dbReference type="InterPro" id="IPR001173">
    <property type="entry name" value="Glyco_trans_2-like"/>
</dbReference>